<reference evidence="1 2" key="1">
    <citation type="journal article" date="2015" name="Stand. Genomic Sci.">
        <title>Genomic Encyclopedia of Bacterial and Archaeal Type Strains, Phase III: the genomes of soil and plant-associated and newly described type strains.</title>
        <authorList>
            <person name="Whitman W.B."/>
            <person name="Woyke T."/>
            <person name="Klenk H.P."/>
            <person name="Zhou Y."/>
            <person name="Lilburn T.G."/>
            <person name="Beck B.J."/>
            <person name="De Vos P."/>
            <person name="Vandamme P."/>
            <person name="Eisen J.A."/>
            <person name="Garrity G."/>
            <person name="Hugenholtz P."/>
            <person name="Kyrpides N.C."/>
        </authorList>
    </citation>
    <scope>NUCLEOTIDE SEQUENCE [LARGE SCALE GENOMIC DNA]</scope>
    <source>
        <strain evidence="1 2">CGMCC 1.2546</strain>
    </source>
</reference>
<gene>
    <name evidence="1" type="ORF">IQ26_07417</name>
</gene>
<accession>A0A562MDH4</accession>
<name>A0A562MDH4_9HYPH</name>
<keyword evidence="2" id="KW-1185">Reference proteome</keyword>
<proteinExistence type="predicted"/>
<comment type="caution">
    <text evidence="1">The sequence shown here is derived from an EMBL/GenBank/DDBJ whole genome shotgun (WGS) entry which is preliminary data.</text>
</comment>
<dbReference type="EMBL" id="VLKT01000099">
    <property type="protein sequence ID" value="TWI17987.1"/>
    <property type="molecule type" value="Genomic_DNA"/>
</dbReference>
<protein>
    <submittedName>
        <fullName evidence="1">Uncharacterized protein</fullName>
    </submittedName>
</protein>
<sequence length="42" mass="4787">MFESAVQAITWRFTRDPWQVMSPLPSVVSTLPFRAAPIIEIP</sequence>
<evidence type="ECO:0000313" key="2">
    <source>
        <dbReference type="Proteomes" id="UP000317122"/>
    </source>
</evidence>
<evidence type="ECO:0000313" key="1">
    <source>
        <dbReference type="EMBL" id="TWI17987.1"/>
    </source>
</evidence>
<dbReference type="Proteomes" id="UP000317122">
    <property type="component" value="Unassembled WGS sequence"/>
</dbReference>
<dbReference type="AlphaFoldDB" id="A0A562MDH4"/>
<organism evidence="1 2">
    <name type="scientific">Mesorhizobium tianshanense</name>
    <dbReference type="NCBI Taxonomy" id="39844"/>
    <lineage>
        <taxon>Bacteria</taxon>
        <taxon>Pseudomonadati</taxon>
        <taxon>Pseudomonadota</taxon>
        <taxon>Alphaproteobacteria</taxon>
        <taxon>Hyphomicrobiales</taxon>
        <taxon>Phyllobacteriaceae</taxon>
        <taxon>Mesorhizobium</taxon>
    </lineage>
</organism>